<reference evidence="13" key="1">
    <citation type="journal article" date="2019" name="Int. J. Syst. Evol. Microbiol.">
        <title>The Global Catalogue of Microorganisms (GCM) 10K type strain sequencing project: providing services to taxonomists for standard genome sequencing and annotation.</title>
        <authorList>
            <consortium name="The Broad Institute Genomics Platform"/>
            <consortium name="The Broad Institute Genome Sequencing Center for Infectious Disease"/>
            <person name="Wu L."/>
            <person name="Ma J."/>
        </authorList>
    </citation>
    <scope>NUCLEOTIDE SEQUENCE [LARGE SCALE GENOMIC DNA]</scope>
    <source>
        <strain evidence="13">CGMCC 4.5798</strain>
    </source>
</reference>
<dbReference type="Pfam" id="PF00015">
    <property type="entry name" value="MCPsignal"/>
    <property type="match status" value="1"/>
</dbReference>
<dbReference type="SMART" id="SM00283">
    <property type="entry name" value="MA"/>
    <property type="match status" value="1"/>
</dbReference>
<dbReference type="Gene3D" id="3.30.450.20">
    <property type="entry name" value="PAS domain"/>
    <property type="match status" value="1"/>
</dbReference>
<keyword evidence="13" id="KW-1185">Reference proteome</keyword>
<dbReference type="InterPro" id="IPR003660">
    <property type="entry name" value="HAMP_dom"/>
</dbReference>
<evidence type="ECO:0000256" key="9">
    <source>
        <dbReference type="SAM" id="Phobius"/>
    </source>
</evidence>
<sequence>MLLSTFRHASIKTKLMLSMAACLLVFLAVSVGLSINLTGRSLRTRVVDQELPAVVDGIRNDILRQIAVPLTASLAVADNTFLQAWENEDLPEAGLPAWLAYARAVKQKNKADAVFWVSGATGKYYTDKGLNMVMTRSDAGNAWFYDFLAGGKPYSMRLGSNIAHDGTTTLYINARFDAGAGKAGVAGIGLSVNAMADAVRAYKIGESGFVYLVRDDGNILVHRDTRLADGAHNIKDLPGFGEELRAKLLARQRFVHASYAAPGGRRLVAASFVPDLNMYVIAEVPEAEALGGIASSASIAALAAALVGGAVGLFAIFMVSRAIAAPVARAAAMLGEIADGKGDLTRRMPVEGRDEVGLLAEAFNRFVSSLNHTMSEVRGSTEAIAGASSEIAAGNGDLSNRTEEQAASLEQTVHTITELAATVKQNAGHARNASQLVLAARGQAEKGGEVVGEVVQTMGAISDSSRRIADIIGVIDGIAFQTNILALNAAVEAARAGEQGRGFAVVASEVRNLAQRSAAAAREIKALISASVDQVEAGGKLVDSAGVAMAGIVDAVRGVADLMGEIAGASEAQSEGIARVNQTIGAIDDATRQNAALVEEAAAAAMALQDQSARLAQVVAAFRLEEQGSI</sequence>
<keyword evidence="8" id="KW-0807">Transducer</keyword>
<dbReference type="PANTHER" id="PTHR43531">
    <property type="entry name" value="PROTEIN ICFG"/>
    <property type="match status" value="1"/>
</dbReference>
<keyword evidence="5 9" id="KW-1133">Transmembrane helix</keyword>
<dbReference type="PRINTS" id="PR00260">
    <property type="entry name" value="CHEMTRNSDUCR"/>
</dbReference>
<evidence type="ECO:0000256" key="2">
    <source>
        <dbReference type="ARBA" id="ARBA00022475"/>
    </source>
</evidence>
<evidence type="ECO:0000256" key="8">
    <source>
        <dbReference type="PROSITE-ProRule" id="PRU00284"/>
    </source>
</evidence>
<accession>A0ABW0S5B4</accession>
<evidence type="ECO:0000256" key="7">
    <source>
        <dbReference type="ARBA" id="ARBA00029447"/>
    </source>
</evidence>
<proteinExistence type="inferred from homology"/>
<comment type="caution">
    <text evidence="12">The sequence shown here is derived from an EMBL/GenBank/DDBJ whole genome shotgun (WGS) entry which is preliminary data.</text>
</comment>
<dbReference type="PROSITE" id="PS50885">
    <property type="entry name" value="HAMP"/>
    <property type="match status" value="1"/>
</dbReference>
<comment type="subcellular location">
    <subcellularLocation>
        <location evidence="1">Cell membrane</location>
        <topology evidence="1">Multi-pass membrane protein</topology>
    </subcellularLocation>
</comment>
<dbReference type="RefSeq" id="WP_379772946.1">
    <property type="nucleotide sequence ID" value="NZ_JBHSMZ010000015.1"/>
</dbReference>
<protein>
    <submittedName>
        <fullName evidence="12">Methyl-accepting chemotaxis protein</fullName>
    </submittedName>
</protein>
<feature type="domain" description="Methyl-accepting transducer" evidence="10">
    <location>
        <begin position="380"/>
        <end position="609"/>
    </location>
</feature>
<evidence type="ECO:0000313" key="13">
    <source>
        <dbReference type="Proteomes" id="UP001596086"/>
    </source>
</evidence>
<dbReference type="Gene3D" id="1.10.287.950">
    <property type="entry name" value="Methyl-accepting chemotaxis protein"/>
    <property type="match status" value="1"/>
</dbReference>
<evidence type="ECO:0000259" key="11">
    <source>
        <dbReference type="PROSITE" id="PS50885"/>
    </source>
</evidence>
<organism evidence="12 13">
    <name type="scientific">Massilia aerilata</name>
    <dbReference type="NCBI Taxonomy" id="453817"/>
    <lineage>
        <taxon>Bacteria</taxon>
        <taxon>Pseudomonadati</taxon>
        <taxon>Pseudomonadota</taxon>
        <taxon>Betaproteobacteria</taxon>
        <taxon>Burkholderiales</taxon>
        <taxon>Oxalobacteraceae</taxon>
        <taxon>Telluria group</taxon>
        <taxon>Massilia</taxon>
    </lineage>
</organism>
<dbReference type="PROSITE" id="PS50111">
    <property type="entry name" value="CHEMOTAXIS_TRANSDUC_2"/>
    <property type="match status" value="1"/>
</dbReference>
<evidence type="ECO:0000313" key="12">
    <source>
        <dbReference type="EMBL" id="MFC5550403.1"/>
    </source>
</evidence>
<dbReference type="CDD" id="cd06225">
    <property type="entry name" value="HAMP"/>
    <property type="match status" value="1"/>
</dbReference>
<dbReference type="Proteomes" id="UP001596086">
    <property type="component" value="Unassembled WGS sequence"/>
</dbReference>
<keyword evidence="4 9" id="KW-0812">Transmembrane</keyword>
<dbReference type="CDD" id="cd12912">
    <property type="entry name" value="PDC2_MCP_like"/>
    <property type="match status" value="1"/>
</dbReference>
<dbReference type="Pfam" id="PF00672">
    <property type="entry name" value="HAMP"/>
    <property type="match status" value="1"/>
</dbReference>
<evidence type="ECO:0000256" key="1">
    <source>
        <dbReference type="ARBA" id="ARBA00004651"/>
    </source>
</evidence>
<evidence type="ECO:0000256" key="4">
    <source>
        <dbReference type="ARBA" id="ARBA00022692"/>
    </source>
</evidence>
<dbReference type="InterPro" id="IPR051310">
    <property type="entry name" value="MCP_chemotaxis"/>
</dbReference>
<keyword evidence="2" id="KW-1003">Cell membrane</keyword>
<evidence type="ECO:0000259" key="10">
    <source>
        <dbReference type="PROSITE" id="PS50111"/>
    </source>
</evidence>
<dbReference type="Pfam" id="PF02743">
    <property type="entry name" value="dCache_1"/>
    <property type="match status" value="1"/>
</dbReference>
<dbReference type="SUPFAM" id="SSF58104">
    <property type="entry name" value="Methyl-accepting chemotaxis protein (MCP) signaling domain"/>
    <property type="match status" value="1"/>
</dbReference>
<gene>
    <name evidence="12" type="ORF">ACFPO9_17950</name>
</gene>
<dbReference type="PANTHER" id="PTHR43531:SF14">
    <property type="entry name" value="METHYL-ACCEPTING CHEMOTAXIS PROTEIN I-RELATED"/>
    <property type="match status" value="1"/>
</dbReference>
<dbReference type="InterPro" id="IPR004089">
    <property type="entry name" value="MCPsignal_dom"/>
</dbReference>
<comment type="similarity">
    <text evidence="7">Belongs to the methyl-accepting chemotaxis (MCP) protein family.</text>
</comment>
<name>A0ABW0S5B4_9BURK</name>
<feature type="domain" description="HAMP" evidence="11">
    <location>
        <begin position="321"/>
        <end position="375"/>
    </location>
</feature>
<dbReference type="InterPro" id="IPR033479">
    <property type="entry name" value="dCache_1"/>
</dbReference>
<feature type="transmembrane region" description="Helical" evidence="9">
    <location>
        <begin position="299"/>
        <end position="319"/>
    </location>
</feature>
<dbReference type="SMART" id="SM00304">
    <property type="entry name" value="HAMP"/>
    <property type="match status" value="1"/>
</dbReference>
<evidence type="ECO:0000256" key="5">
    <source>
        <dbReference type="ARBA" id="ARBA00022989"/>
    </source>
</evidence>
<keyword evidence="3" id="KW-0488">Methylation</keyword>
<dbReference type="InterPro" id="IPR004090">
    <property type="entry name" value="Chemotax_Me-accpt_rcpt"/>
</dbReference>
<dbReference type="EMBL" id="JBHSMZ010000015">
    <property type="protein sequence ID" value="MFC5550403.1"/>
    <property type="molecule type" value="Genomic_DNA"/>
</dbReference>
<evidence type="ECO:0000256" key="3">
    <source>
        <dbReference type="ARBA" id="ARBA00022481"/>
    </source>
</evidence>
<dbReference type="CDD" id="cd11386">
    <property type="entry name" value="MCP_signal"/>
    <property type="match status" value="1"/>
</dbReference>
<evidence type="ECO:0000256" key="6">
    <source>
        <dbReference type="ARBA" id="ARBA00023136"/>
    </source>
</evidence>
<keyword evidence="6 9" id="KW-0472">Membrane</keyword>